<gene>
    <name evidence="1" type="ORF">NDU88_011274</name>
</gene>
<comment type="caution">
    <text evidence="1">The sequence shown here is derived from an EMBL/GenBank/DDBJ whole genome shotgun (WGS) entry which is preliminary data.</text>
</comment>
<organism evidence="1 2">
    <name type="scientific">Pleurodeles waltl</name>
    <name type="common">Iberian ribbed newt</name>
    <dbReference type="NCBI Taxonomy" id="8319"/>
    <lineage>
        <taxon>Eukaryota</taxon>
        <taxon>Metazoa</taxon>
        <taxon>Chordata</taxon>
        <taxon>Craniata</taxon>
        <taxon>Vertebrata</taxon>
        <taxon>Euteleostomi</taxon>
        <taxon>Amphibia</taxon>
        <taxon>Batrachia</taxon>
        <taxon>Caudata</taxon>
        <taxon>Salamandroidea</taxon>
        <taxon>Salamandridae</taxon>
        <taxon>Pleurodelinae</taxon>
        <taxon>Pleurodeles</taxon>
    </lineage>
</organism>
<dbReference type="AlphaFoldDB" id="A0AAV7QZK7"/>
<dbReference type="EMBL" id="JANPWB010000010">
    <property type="protein sequence ID" value="KAJ1144982.1"/>
    <property type="molecule type" value="Genomic_DNA"/>
</dbReference>
<accession>A0AAV7QZK7</accession>
<protein>
    <submittedName>
        <fullName evidence="1">Uncharacterized protein</fullName>
    </submittedName>
</protein>
<dbReference type="InterPro" id="IPR042566">
    <property type="entry name" value="L1_C"/>
</dbReference>
<dbReference type="Proteomes" id="UP001066276">
    <property type="component" value="Chromosome 6"/>
</dbReference>
<evidence type="ECO:0000313" key="2">
    <source>
        <dbReference type="Proteomes" id="UP001066276"/>
    </source>
</evidence>
<proteinExistence type="predicted"/>
<dbReference type="Gene3D" id="3.30.250.20">
    <property type="entry name" value="L1 transposable element, C-terminal domain"/>
    <property type="match status" value="1"/>
</dbReference>
<reference evidence="1" key="1">
    <citation type="journal article" date="2022" name="bioRxiv">
        <title>Sequencing and chromosome-scale assembly of the giantPleurodeles waltlgenome.</title>
        <authorList>
            <person name="Brown T."/>
            <person name="Elewa A."/>
            <person name="Iarovenko S."/>
            <person name="Subramanian E."/>
            <person name="Araus A.J."/>
            <person name="Petzold A."/>
            <person name="Susuki M."/>
            <person name="Suzuki K.-i.T."/>
            <person name="Hayashi T."/>
            <person name="Toyoda A."/>
            <person name="Oliveira C."/>
            <person name="Osipova E."/>
            <person name="Leigh N.D."/>
            <person name="Simon A."/>
            <person name="Yun M.H."/>
        </authorList>
    </citation>
    <scope>NUCLEOTIDE SEQUENCE</scope>
    <source>
        <strain evidence="1">20211129_DDA</strain>
        <tissue evidence="1">Liver</tissue>
    </source>
</reference>
<keyword evidence="2" id="KW-1185">Reference proteome</keyword>
<sequence length="98" mass="11399">MRVGNATVMFFPDYTVAVQKQHNNFLAVKRHRRELGLTYSLLFLARLRVVADGAAYFFSTPRRHGTGWRALMSVRHVQIDWRQRRKIITSGVVEGIVR</sequence>
<evidence type="ECO:0000313" key="1">
    <source>
        <dbReference type="EMBL" id="KAJ1144982.1"/>
    </source>
</evidence>
<name>A0AAV7QZK7_PLEWA</name>